<dbReference type="EMBL" id="JACTNZ010000006">
    <property type="protein sequence ID" value="KAG5545180.1"/>
    <property type="molecule type" value="Genomic_DNA"/>
</dbReference>
<keyword evidence="3" id="KW-1185">Reference proteome</keyword>
<protein>
    <submittedName>
        <fullName evidence="2">Uncharacterized protein</fullName>
    </submittedName>
</protein>
<evidence type="ECO:0000256" key="1">
    <source>
        <dbReference type="SAM" id="MobiDB-lite"/>
    </source>
</evidence>
<accession>A0AAV6JYC4</accession>
<dbReference type="AlphaFoldDB" id="A0AAV6JYC4"/>
<evidence type="ECO:0000313" key="3">
    <source>
        <dbReference type="Proteomes" id="UP000823749"/>
    </source>
</evidence>
<dbReference type="Proteomes" id="UP000823749">
    <property type="component" value="Chromosome 6"/>
</dbReference>
<reference evidence="2 3" key="1">
    <citation type="submission" date="2020-08" db="EMBL/GenBank/DDBJ databases">
        <title>Plant Genome Project.</title>
        <authorList>
            <person name="Zhang R.-G."/>
        </authorList>
    </citation>
    <scope>NUCLEOTIDE SEQUENCE [LARGE SCALE GENOMIC DNA]</scope>
    <source>
        <strain evidence="2">WSP0</strain>
        <tissue evidence="2">Leaf</tissue>
    </source>
</reference>
<name>A0AAV6JYC4_9ERIC</name>
<evidence type="ECO:0000313" key="2">
    <source>
        <dbReference type="EMBL" id="KAG5545180.1"/>
    </source>
</evidence>
<comment type="caution">
    <text evidence="2">The sequence shown here is derived from an EMBL/GenBank/DDBJ whole genome shotgun (WGS) entry which is preliminary data.</text>
</comment>
<proteinExistence type="predicted"/>
<sequence length="62" mass="6895">MGSRIGTEFEHQSSSHGLEIFTKNKSPMELESGIFGGGNAKSGHPIVMRFFYCRHSHNEAKV</sequence>
<feature type="region of interest" description="Disordered" evidence="1">
    <location>
        <begin position="1"/>
        <end position="20"/>
    </location>
</feature>
<organism evidence="2 3">
    <name type="scientific">Rhododendron griersonianum</name>
    <dbReference type="NCBI Taxonomy" id="479676"/>
    <lineage>
        <taxon>Eukaryota</taxon>
        <taxon>Viridiplantae</taxon>
        <taxon>Streptophyta</taxon>
        <taxon>Embryophyta</taxon>
        <taxon>Tracheophyta</taxon>
        <taxon>Spermatophyta</taxon>
        <taxon>Magnoliopsida</taxon>
        <taxon>eudicotyledons</taxon>
        <taxon>Gunneridae</taxon>
        <taxon>Pentapetalae</taxon>
        <taxon>asterids</taxon>
        <taxon>Ericales</taxon>
        <taxon>Ericaceae</taxon>
        <taxon>Ericoideae</taxon>
        <taxon>Rhodoreae</taxon>
        <taxon>Rhododendron</taxon>
    </lineage>
</organism>
<gene>
    <name evidence="2" type="ORF">RHGRI_017608</name>
</gene>